<reference evidence="1" key="1">
    <citation type="journal article" date="2022" name="Plant J.">
        <title>Strategies of tolerance reflected in two North American maple genomes.</title>
        <authorList>
            <person name="McEvoy S.L."/>
            <person name="Sezen U.U."/>
            <person name="Trouern-Trend A."/>
            <person name="McMahon S.M."/>
            <person name="Schaberg P.G."/>
            <person name="Yang J."/>
            <person name="Wegrzyn J.L."/>
            <person name="Swenson N.G."/>
        </authorList>
    </citation>
    <scope>NUCLEOTIDE SEQUENCE</scope>
    <source>
        <strain evidence="1">NS2018</strain>
    </source>
</reference>
<gene>
    <name evidence="1" type="ORF">LWI29_028355</name>
</gene>
<dbReference type="Proteomes" id="UP001168877">
    <property type="component" value="Unassembled WGS sequence"/>
</dbReference>
<accession>A0AA39RJD4</accession>
<sequence length="94" mass="9940">MSRSGDMRGSICISANLVDLLGRSSTGTGVNQLQGSRMGATLLHRSSKSTRVDLLDWRSTGGHDPSNLTEVIILTPKLGSLANIVTSMEKIASI</sequence>
<name>A0AA39RJD4_ACESA</name>
<dbReference type="EMBL" id="JAUESC010000387">
    <property type="protein sequence ID" value="KAK0574744.1"/>
    <property type="molecule type" value="Genomic_DNA"/>
</dbReference>
<protein>
    <submittedName>
        <fullName evidence="1">Uncharacterized protein</fullName>
    </submittedName>
</protein>
<comment type="caution">
    <text evidence="1">The sequence shown here is derived from an EMBL/GenBank/DDBJ whole genome shotgun (WGS) entry which is preliminary data.</text>
</comment>
<evidence type="ECO:0000313" key="2">
    <source>
        <dbReference type="Proteomes" id="UP001168877"/>
    </source>
</evidence>
<proteinExistence type="predicted"/>
<reference evidence="1" key="2">
    <citation type="submission" date="2023-06" db="EMBL/GenBank/DDBJ databases">
        <authorList>
            <person name="Swenson N.G."/>
            <person name="Wegrzyn J.L."/>
            <person name="Mcevoy S.L."/>
        </authorList>
    </citation>
    <scope>NUCLEOTIDE SEQUENCE</scope>
    <source>
        <strain evidence="1">NS2018</strain>
        <tissue evidence="1">Leaf</tissue>
    </source>
</reference>
<organism evidence="1 2">
    <name type="scientific">Acer saccharum</name>
    <name type="common">Sugar maple</name>
    <dbReference type="NCBI Taxonomy" id="4024"/>
    <lineage>
        <taxon>Eukaryota</taxon>
        <taxon>Viridiplantae</taxon>
        <taxon>Streptophyta</taxon>
        <taxon>Embryophyta</taxon>
        <taxon>Tracheophyta</taxon>
        <taxon>Spermatophyta</taxon>
        <taxon>Magnoliopsida</taxon>
        <taxon>eudicotyledons</taxon>
        <taxon>Gunneridae</taxon>
        <taxon>Pentapetalae</taxon>
        <taxon>rosids</taxon>
        <taxon>malvids</taxon>
        <taxon>Sapindales</taxon>
        <taxon>Sapindaceae</taxon>
        <taxon>Hippocastanoideae</taxon>
        <taxon>Acereae</taxon>
        <taxon>Acer</taxon>
    </lineage>
</organism>
<dbReference type="AlphaFoldDB" id="A0AA39RJD4"/>
<evidence type="ECO:0000313" key="1">
    <source>
        <dbReference type="EMBL" id="KAK0574744.1"/>
    </source>
</evidence>
<keyword evidence="2" id="KW-1185">Reference proteome</keyword>